<feature type="region of interest" description="Disordered" evidence="1">
    <location>
        <begin position="293"/>
        <end position="399"/>
    </location>
</feature>
<reference evidence="2" key="1">
    <citation type="submission" date="2021-06" db="EMBL/GenBank/DDBJ databases">
        <title>Comparative genomics, transcriptomics and evolutionary studies reveal genomic signatures of adaptation to plant cell wall in hemibiotrophic fungi.</title>
        <authorList>
            <consortium name="DOE Joint Genome Institute"/>
            <person name="Baroncelli R."/>
            <person name="Diaz J.F."/>
            <person name="Benocci T."/>
            <person name="Peng M."/>
            <person name="Battaglia E."/>
            <person name="Haridas S."/>
            <person name="Andreopoulos W."/>
            <person name="Labutti K."/>
            <person name="Pangilinan J."/>
            <person name="Floch G.L."/>
            <person name="Makela M.R."/>
            <person name="Henrissat B."/>
            <person name="Grigoriev I.V."/>
            <person name="Crouch J.A."/>
            <person name="De Vries R.P."/>
            <person name="Sukno S.A."/>
            <person name="Thon M.R."/>
        </authorList>
    </citation>
    <scope>NUCLEOTIDE SEQUENCE</scope>
    <source>
        <strain evidence="2">CBS 125086</strain>
    </source>
</reference>
<proteinExistence type="predicted"/>
<gene>
    <name evidence="2" type="ORF">LY79DRAFT_579853</name>
</gene>
<dbReference type="Proteomes" id="UP001230504">
    <property type="component" value="Unassembled WGS sequence"/>
</dbReference>
<evidence type="ECO:0000313" key="2">
    <source>
        <dbReference type="EMBL" id="KAK1590624.1"/>
    </source>
</evidence>
<dbReference type="RefSeq" id="XP_060414106.1">
    <property type="nucleotide sequence ID" value="XM_060560054.1"/>
</dbReference>
<dbReference type="EMBL" id="JAHLJV010000030">
    <property type="protein sequence ID" value="KAK1590624.1"/>
    <property type="molecule type" value="Genomic_DNA"/>
</dbReference>
<accession>A0AAD8PYU4</accession>
<evidence type="ECO:0000256" key="1">
    <source>
        <dbReference type="SAM" id="MobiDB-lite"/>
    </source>
</evidence>
<feature type="compositionally biased region" description="Low complexity" evidence="1">
    <location>
        <begin position="332"/>
        <end position="345"/>
    </location>
</feature>
<sequence length="444" mass="49707">MASMDDSNFEQEGITFPDYHIPPPELTLLQRLLFRRPERYVEVMRMKLSAAAKGMGRHPTQEEVNVLCHIGYKEARTAAWATPASAMLAAALTWRGRGTYRFPFFQPKLEKFSPDVFPAAIVPHLQGRLANRMWHITRFSAYFALSSLAVSPFIRSYANTVAIVSARRDERLNQFGKDMKLERLARGQADMLPLAALIRQREKTVGLIGLLEKHLANIPTEEQIAAQSDHPDKREFLIQASRRAVTEGQSRIEEQRRFLAYIDELIEKRRSGGGGGGDDAFVQNKDYNTLSSMSSASGYTLPREPNRAPPISYSREPPSSEERPDWGWGRKGSSSQQGSSSSNSGTFDDPDIDDASPLAPTTRSQSSVQSGSAWDRVRQASKQPLRASGGAQAQQSESEAYYTYDAVDKDKQAEKDKAQAEFDAMIEKERRGDTGRGGERKNHW</sequence>
<comment type="caution">
    <text evidence="2">The sequence shown here is derived from an EMBL/GenBank/DDBJ whole genome shotgun (WGS) entry which is preliminary data.</text>
</comment>
<feature type="compositionally biased region" description="Polar residues" evidence="1">
    <location>
        <begin position="359"/>
        <end position="372"/>
    </location>
</feature>
<dbReference type="AlphaFoldDB" id="A0AAD8PYU4"/>
<name>A0AAD8PYU4_9PEZI</name>
<protein>
    <submittedName>
        <fullName evidence="2">Uncharacterized protein</fullName>
    </submittedName>
</protein>
<evidence type="ECO:0000313" key="3">
    <source>
        <dbReference type="Proteomes" id="UP001230504"/>
    </source>
</evidence>
<organism evidence="2 3">
    <name type="scientific">Colletotrichum navitas</name>
    <dbReference type="NCBI Taxonomy" id="681940"/>
    <lineage>
        <taxon>Eukaryota</taxon>
        <taxon>Fungi</taxon>
        <taxon>Dikarya</taxon>
        <taxon>Ascomycota</taxon>
        <taxon>Pezizomycotina</taxon>
        <taxon>Sordariomycetes</taxon>
        <taxon>Hypocreomycetidae</taxon>
        <taxon>Glomerellales</taxon>
        <taxon>Glomerellaceae</taxon>
        <taxon>Colletotrichum</taxon>
        <taxon>Colletotrichum graminicola species complex</taxon>
    </lineage>
</organism>
<keyword evidence="3" id="KW-1185">Reference proteome</keyword>
<dbReference type="GeneID" id="85444294"/>